<evidence type="ECO:0000256" key="1">
    <source>
        <dbReference type="ARBA" id="ARBA00004167"/>
    </source>
</evidence>
<dbReference type="PIRSF" id="PIRSF005651">
    <property type="entry name" value="HflC"/>
    <property type="match status" value="1"/>
</dbReference>
<dbReference type="CDD" id="cd03405">
    <property type="entry name" value="SPFH_HflC"/>
    <property type="match status" value="1"/>
</dbReference>
<evidence type="ECO:0000313" key="9">
    <source>
        <dbReference type="Proteomes" id="UP000243807"/>
    </source>
</evidence>
<feature type="domain" description="Band 7" evidence="7">
    <location>
        <begin position="19"/>
        <end position="182"/>
    </location>
</feature>
<dbReference type="PRINTS" id="PR00721">
    <property type="entry name" value="STOMATIN"/>
</dbReference>
<protein>
    <recommendedName>
        <fullName evidence="6">Protein HflC</fullName>
    </recommendedName>
</protein>
<dbReference type="SUPFAM" id="SSF117892">
    <property type="entry name" value="Band 7/SPFH domain"/>
    <property type="match status" value="1"/>
</dbReference>
<keyword evidence="3" id="KW-0812">Transmembrane</keyword>
<evidence type="ECO:0000259" key="7">
    <source>
        <dbReference type="SMART" id="SM00244"/>
    </source>
</evidence>
<dbReference type="InterPro" id="IPR001972">
    <property type="entry name" value="Stomatin_HflK_fam"/>
</dbReference>
<dbReference type="AlphaFoldDB" id="A0A1P8UI71"/>
<comment type="subcellular location">
    <subcellularLocation>
        <location evidence="1">Membrane</location>
        <topology evidence="1">Single-pass membrane protein</topology>
    </subcellularLocation>
</comment>
<dbReference type="OrthoDB" id="9812991at2"/>
<keyword evidence="9" id="KW-1185">Reference proteome</keyword>
<dbReference type="InterPro" id="IPR036013">
    <property type="entry name" value="Band_7/SPFH_dom_sf"/>
</dbReference>
<proteinExistence type="inferred from homology"/>
<evidence type="ECO:0000256" key="4">
    <source>
        <dbReference type="ARBA" id="ARBA00022989"/>
    </source>
</evidence>
<dbReference type="KEGG" id="afy:BW247_10960"/>
<evidence type="ECO:0000256" key="2">
    <source>
        <dbReference type="ARBA" id="ARBA00007862"/>
    </source>
</evidence>
<name>A0A1P8UI71_9GAMM</name>
<dbReference type="STRING" id="1765967.BW247_10960"/>
<dbReference type="PANTHER" id="PTHR42911">
    <property type="entry name" value="MODULATOR OF FTSH PROTEASE HFLC"/>
    <property type="match status" value="1"/>
</dbReference>
<organism evidence="8 9">
    <name type="scientific">Acidihalobacter ferrooxydans</name>
    <dbReference type="NCBI Taxonomy" id="1765967"/>
    <lineage>
        <taxon>Bacteria</taxon>
        <taxon>Pseudomonadati</taxon>
        <taxon>Pseudomonadota</taxon>
        <taxon>Gammaproteobacteria</taxon>
        <taxon>Chromatiales</taxon>
        <taxon>Ectothiorhodospiraceae</taxon>
        <taxon>Acidihalobacter</taxon>
    </lineage>
</organism>
<evidence type="ECO:0000313" key="8">
    <source>
        <dbReference type="EMBL" id="APZ43543.1"/>
    </source>
</evidence>
<sequence length="292" mass="33294">MKLKIAAVIVALVALLGYLSMYTVREGHRAILLKLGEIKKTDIKPGLHFKLPLVETVRTFDTRLLTLDSQPERFLTSEKKNVMVDFFVKWRIDNLDQYYRSTRGDEQRALMRLSQIMKDGLRSEFGKLTIQQAVSGQRSKILGPLEIEANKAAKELGIQVVDVRLKRIDLPSEVAHSVYQRMEAERARVAADFRARGKEAAERIRANADRERTVILANAYRQAQILRGEGDAKAAEIYAKAYQKDPSFYAFYRSLEAYKKTFNGKNDVLVLEPNSQFFRYFNNAQGGSVPAK</sequence>
<evidence type="ECO:0000256" key="5">
    <source>
        <dbReference type="ARBA" id="ARBA00023136"/>
    </source>
</evidence>
<dbReference type="EMBL" id="CP019434">
    <property type="protein sequence ID" value="APZ43543.1"/>
    <property type="molecule type" value="Genomic_DNA"/>
</dbReference>
<dbReference type="PANTHER" id="PTHR42911:SF1">
    <property type="entry name" value="MODULATOR OF FTSH PROTEASE HFLC"/>
    <property type="match status" value="1"/>
</dbReference>
<dbReference type="InterPro" id="IPR010200">
    <property type="entry name" value="HflC"/>
</dbReference>
<comment type="similarity">
    <text evidence="2 6">Belongs to the band 7/mec-2 family. HflC subfamily.</text>
</comment>
<accession>A0A1P8UI71</accession>
<dbReference type="RefSeq" id="WP_076837183.1">
    <property type="nucleotide sequence ID" value="NZ_CP019434.1"/>
</dbReference>
<evidence type="ECO:0000256" key="3">
    <source>
        <dbReference type="ARBA" id="ARBA00022692"/>
    </source>
</evidence>
<dbReference type="NCBIfam" id="TIGR01932">
    <property type="entry name" value="hflC"/>
    <property type="match status" value="1"/>
</dbReference>
<reference evidence="8 9" key="1">
    <citation type="submission" date="2017-01" db="EMBL/GenBank/DDBJ databases">
        <title>Draft sequence of Acidihalobacter ferrooxidans strain DSM 14175 (strain V8).</title>
        <authorList>
            <person name="Khaleque H.N."/>
            <person name="Ramsay J.P."/>
            <person name="Murphy R.J.T."/>
            <person name="Kaksonen A.H."/>
            <person name="Boxall N.J."/>
            <person name="Watkin E.L.J."/>
        </authorList>
    </citation>
    <scope>NUCLEOTIDE SEQUENCE [LARGE SCALE GENOMIC DNA]</scope>
    <source>
        <strain evidence="8 9">V8</strain>
    </source>
</reference>
<dbReference type="SMART" id="SM00244">
    <property type="entry name" value="PHB"/>
    <property type="match status" value="1"/>
</dbReference>
<keyword evidence="5" id="KW-0472">Membrane</keyword>
<dbReference type="Gene3D" id="3.30.479.30">
    <property type="entry name" value="Band 7 domain"/>
    <property type="match status" value="1"/>
</dbReference>
<keyword evidence="4" id="KW-1133">Transmembrane helix</keyword>
<dbReference type="InterPro" id="IPR001107">
    <property type="entry name" value="Band_7"/>
</dbReference>
<comment type="function">
    <text evidence="6">HflC and HflK could regulate a protease.</text>
</comment>
<dbReference type="Proteomes" id="UP000243807">
    <property type="component" value="Chromosome"/>
</dbReference>
<evidence type="ECO:0000256" key="6">
    <source>
        <dbReference type="PIRNR" id="PIRNR005651"/>
    </source>
</evidence>
<dbReference type="GO" id="GO:0016020">
    <property type="term" value="C:membrane"/>
    <property type="evidence" value="ECO:0007669"/>
    <property type="project" value="UniProtKB-SubCell"/>
</dbReference>
<gene>
    <name evidence="8" type="ORF">BW247_10960</name>
</gene>
<dbReference type="Pfam" id="PF01145">
    <property type="entry name" value="Band_7"/>
    <property type="match status" value="1"/>
</dbReference>